<dbReference type="SUPFAM" id="SSF103657">
    <property type="entry name" value="BAR/IMD domain-like"/>
    <property type="match status" value="1"/>
</dbReference>
<evidence type="ECO:0000259" key="6">
    <source>
        <dbReference type="PROSITE" id="PS50002"/>
    </source>
</evidence>
<dbReference type="Gene3D" id="1.20.1270.60">
    <property type="entry name" value="Arfaptin homology (AH) domain/BAR domain"/>
    <property type="match status" value="2"/>
</dbReference>
<dbReference type="SMART" id="SM00326">
    <property type="entry name" value="SH3"/>
    <property type="match status" value="1"/>
</dbReference>
<keyword evidence="2 4" id="KW-0728">SH3 domain</keyword>
<dbReference type="PROSITE" id="PS51021">
    <property type="entry name" value="BAR"/>
    <property type="match status" value="1"/>
</dbReference>
<evidence type="ECO:0000256" key="5">
    <source>
        <dbReference type="SAM" id="MobiDB-lite"/>
    </source>
</evidence>
<accession>A0A336MVN9</accession>
<dbReference type="Gene3D" id="2.30.30.40">
    <property type="entry name" value="SH3 Domains"/>
    <property type="match status" value="1"/>
</dbReference>
<organism evidence="8">
    <name type="scientific">Culicoides sonorensis</name>
    <name type="common">Biting midge</name>
    <dbReference type="NCBI Taxonomy" id="179676"/>
    <lineage>
        <taxon>Eukaryota</taxon>
        <taxon>Metazoa</taxon>
        <taxon>Ecdysozoa</taxon>
        <taxon>Arthropoda</taxon>
        <taxon>Hexapoda</taxon>
        <taxon>Insecta</taxon>
        <taxon>Pterygota</taxon>
        <taxon>Neoptera</taxon>
        <taxon>Endopterygota</taxon>
        <taxon>Diptera</taxon>
        <taxon>Nematocera</taxon>
        <taxon>Chironomoidea</taxon>
        <taxon>Ceratopogonidae</taxon>
        <taxon>Ceratopogoninae</taxon>
        <taxon>Culicoides</taxon>
        <taxon>Monoculicoides</taxon>
    </lineage>
</organism>
<sequence length="371" mass="41911">MAESKSALIAKSVSKHAGRAKEKILQNLGKVDRTADEIFDEHLNNFNKQQSSANKLQKEFNNYIRCVRATQAASKNVMDVITEIYESQWVGADALAVQMSSIEVLWQDFSHKLGDQVLIPLNTYTAQFPEMRITKAKEQLDEARRTYEILNTELHDELPALYDSRILFLVSNLQTLFASEQVFHSETSKIFAELEAIVDKLATDSQKGSYTFKKTQVPSSPSSSPSKSAEVSMNNTNGFSSPSKENSNNYPKETEEQTTPTYQNTSEIASITNPKNMTENESDINKNVEVKSEDKKPDIKSQDLPEGVLYKVRATYKYNKEDTDELSFDVGDEILVIEYDDPEEQEEGWLMGMKESTGEKGMFPANFTKPI</sequence>
<dbReference type="InterPro" id="IPR027267">
    <property type="entry name" value="AH/BAR_dom_sf"/>
</dbReference>
<dbReference type="SUPFAM" id="SSF50044">
    <property type="entry name" value="SH3-domain"/>
    <property type="match status" value="1"/>
</dbReference>
<feature type="compositionally biased region" description="Polar residues" evidence="5">
    <location>
        <begin position="229"/>
        <end position="279"/>
    </location>
</feature>
<comment type="subcellular location">
    <subcellularLocation>
        <location evidence="1">Cytoplasm</location>
    </subcellularLocation>
</comment>
<dbReference type="PROSITE" id="PS50002">
    <property type="entry name" value="SH3"/>
    <property type="match status" value="1"/>
</dbReference>
<feature type="domain" description="SH3" evidence="6">
    <location>
        <begin position="307"/>
        <end position="371"/>
    </location>
</feature>
<dbReference type="AlphaFoldDB" id="A0A336MVN9"/>
<feature type="domain" description="BAR" evidence="7">
    <location>
        <begin position="24"/>
        <end position="207"/>
    </location>
</feature>
<dbReference type="OMA" id="QMYTEMN"/>
<evidence type="ECO:0000256" key="2">
    <source>
        <dbReference type="ARBA" id="ARBA00022443"/>
    </source>
</evidence>
<dbReference type="GO" id="GO:0005886">
    <property type="term" value="C:plasma membrane"/>
    <property type="evidence" value="ECO:0007669"/>
    <property type="project" value="TreeGrafter"/>
</dbReference>
<dbReference type="InterPro" id="IPR001452">
    <property type="entry name" value="SH3_domain"/>
</dbReference>
<dbReference type="Pfam" id="PF03114">
    <property type="entry name" value="BAR"/>
    <property type="match status" value="1"/>
</dbReference>
<proteinExistence type="predicted"/>
<feature type="compositionally biased region" description="Low complexity" evidence="5">
    <location>
        <begin position="218"/>
        <end position="228"/>
    </location>
</feature>
<dbReference type="PANTHER" id="PTHR46514:SF3">
    <property type="entry name" value="AMPHIPHYSIN"/>
    <property type="match status" value="1"/>
</dbReference>
<dbReference type="SMART" id="SM00721">
    <property type="entry name" value="BAR"/>
    <property type="match status" value="1"/>
</dbReference>
<evidence type="ECO:0000259" key="7">
    <source>
        <dbReference type="PROSITE" id="PS51021"/>
    </source>
</evidence>
<dbReference type="InterPro" id="IPR004148">
    <property type="entry name" value="BAR_dom"/>
</dbReference>
<reference evidence="8" key="1">
    <citation type="submission" date="2018-07" db="EMBL/GenBank/DDBJ databases">
        <authorList>
            <person name="Quirk P.G."/>
            <person name="Krulwich T.A."/>
        </authorList>
    </citation>
    <scope>NUCLEOTIDE SEQUENCE</scope>
</reference>
<evidence type="ECO:0000313" key="8">
    <source>
        <dbReference type="EMBL" id="SSX32307.1"/>
    </source>
</evidence>
<evidence type="ECO:0000256" key="4">
    <source>
        <dbReference type="PROSITE-ProRule" id="PRU00192"/>
    </source>
</evidence>
<name>A0A336MVN9_CULSO</name>
<dbReference type="InterPro" id="IPR003005">
    <property type="entry name" value="Amphiphysin"/>
</dbReference>
<protein>
    <submittedName>
        <fullName evidence="8">CSON004827 protein</fullName>
    </submittedName>
</protein>
<keyword evidence="3" id="KW-0963">Cytoplasm</keyword>
<feature type="compositionally biased region" description="Basic and acidic residues" evidence="5">
    <location>
        <begin position="283"/>
        <end position="301"/>
    </location>
</feature>
<evidence type="ECO:0000256" key="3">
    <source>
        <dbReference type="ARBA" id="ARBA00022490"/>
    </source>
</evidence>
<gene>
    <name evidence="8" type="primary">CSON004827</name>
</gene>
<dbReference type="VEuPathDB" id="VectorBase:CSON004827"/>
<dbReference type="GO" id="GO:0005737">
    <property type="term" value="C:cytoplasm"/>
    <property type="evidence" value="ECO:0007669"/>
    <property type="project" value="UniProtKB-SubCell"/>
</dbReference>
<dbReference type="PRINTS" id="PR00452">
    <property type="entry name" value="SH3DOMAIN"/>
</dbReference>
<evidence type="ECO:0000256" key="1">
    <source>
        <dbReference type="ARBA" id="ARBA00004496"/>
    </source>
</evidence>
<dbReference type="CDD" id="cd11790">
    <property type="entry name" value="SH3_Amphiphysin"/>
    <property type="match status" value="1"/>
</dbReference>
<dbReference type="Pfam" id="PF00018">
    <property type="entry name" value="SH3_1"/>
    <property type="match status" value="1"/>
</dbReference>
<dbReference type="FunFam" id="2.30.30.40:FF:000172">
    <property type="entry name" value="Amphiphysin, isoform B"/>
    <property type="match status" value="1"/>
</dbReference>
<feature type="region of interest" description="Disordered" evidence="5">
    <location>
        <begin position="211"/>
        <end position="301"/>
    </location>
</feature>
<dbReference type="InterPro" id="IPR036028">
    <property type="entry name" value="SH3-like_dom_sf"/>
</dbReference>
<dbReference type="GO" id="GO:0005543">
    <property type="term" value="F:phospholipid binding"/>
    <property type="evidence" value="ECO:0007669"/>
    <property type="project" value="TreeGrafter"/>
</dbReference>
<dbReference type="PRINTS" id="PR01251">
    <property type="entry name" value="AMPHIPHYSIN"/>
</dbReference>
<dbReference type="PANTHER" id="PTHR46514">
    <property type="entry name" value="AMPHIPHYSIN"/>
    <property type="match status" value="1"/>
</dbReference>
<dbReference type="EMBL" id="UFQT01001985">
    <property type="protein sequence ID" value="SSX32307.1"/>
    <property type="molecule type" value="Genomic_DNA"/>
</dbReference>